<evidence type="ECO:0000256" key="2">
    <source>
        <dbReference type="ARBA" id="ARBA00022475"/>
    </source>
</evidence>
<feature type="transmembrane region" description="Helical" evidence="7">
    <location>
        <begin position="226"/>
        <end position="245"/>
    </location>
</feature>
<dbReference type="NCBIfam" id="TIGR00765">
    <property type="entry name" value="yihY_not_rbn"/>
    <property type="match status" value="1"/>
</dbReference>
<dbReference type="PANTHER" id="PTHR30213">
    <property type="entry name" value="INNER MEMBRANE PROTEIN YHJD"/>
    <property type="match status" value="1"/>
</dbReference>
<keyword evidence="2" id="KW-1003">Cell membrane</keyword>
<evidence type="ECO:0000313" key="8">
    <source>
        <dbReference type="EMBL" id="MFC4716250.1"/>
    </source>
</evidence>
<evidence type="ECO:0000256" key="5">
    <source>
        <dbReference type="ARBA" id="ARBA00023136"/>
    </source>
</evidence>
<comment type="subcellular location">
    <subcellularLocation>
        <location evidence="1">Cell membrane</location>
        <topology evidence="1">Multi-pass membrane protein</topology>
    </subcellularLocation>
</comment>
<evidence type="ECO:0000256" key="4">
    <source>
        <dbReference type="ARBA" id="ARBA00022989"/>
    </source>
</evidence>
<sequence>MSRSHSADGNPGESRVQTEDGTATDTRRKYLDAPEPEDEAKPDSPTQLHGSSWKYAFKRSISEFSRNKCTDLASSLTYFAMLSIFPALLAMVSLLGIAGQAETTTRNIVGILEQFASDQVVETLKQPIEQLASAPSAGLALAVGLLGALWSASGYVGAFGRSINQIYDVQEGRPPYKLKPVMLLITLVLLLCAATVVVLLAVSGPLARTLGDLIGLGETAIMVWNIAKWPVILLAAVFMIALLYYGTPNVRQPKFRWISLGSAISLLILGVATLGFFFYVSNFSNYNKTYGAIGGIIVLLLWIWIGNLSLLFGVVFDAEVERARQLQSGIAAESSIQLPPRDIKASEKQVAKEEKDVQKGKELRISAVLQHEEAEEDKEANWNKPEARE</sequence>
<name>A0ABV9MM70_9MICC</name>
<comment type="caution">
    <text evidence="8">The sequence shown here is derived from an EMBL/GenBank/DDBJ whole genome shotgun (WGS) entry which is preliminary data.</text>
</comment>
<protein>
    <submittedName>
        <fullName evidence="8">YihY/virulence factor BrkB family protein</fullName>
    </submittedName>
</protein>
<gene>
    <name evidence="8" type="ORF">ACFO7V_08875</name>
</gene>
<feature type="transmembrane region" description="Helical" evidence="7">
    <location>
        <begin position="257"/>
        <end position="280"/>
    </location>
</feature>
<evidence type="ECO:0000313" key="9">
    <source>
        <dbReference type="Proteomes" id="UP001595884"/>
    </source>
</evidence>
<keyword evidence="9" id="KW-1185">Reference proteome</keyword>
<evidence type="ECO:0000256" key="6">
    <source>
        <dbReference type="SAM" id="MobiDB-lite"/>
    </source>
</evidence>
<dbReference type="RefSeq" id="WP_346060098.1">
    <property type="nucleotide sequence ID" value="NZ_BAAAVQ010000073.1"/>
</dbReference>
<evidence type="ECO:0000256" key="3">
    <source>
        <dbReference type="ARBA" id="ARBA00022692"/>
    </source>
</evidence>
<organism evidence="8 9">
    <name type="scientific">Glutamicibacter bergerei</name>
    <dbReference type="NCBI Taxonomy" id="256702"/>
    <lineage>
        <taxon>Bacteria</taxon>
        <taxon>Bacillati</taxon>
        <taxon>Actinomycetota</taxon>
        <taxon>Actinomycetes</taxon>
        <taxon>Micrococcales</taxon>
        <taxon>Micrococcaceae</taxon>
        <taxon>Glutamicibacter</taxon>
    </lineage>
</organism>
<accession>A0ABV9MM70</accession>
<keyword evidence="3 7" id="KW-0812">Transmembrane</keyword>
<dbReference type="EMBL" id="JBHSHE010000037">
    <property type="protein sequence ID" value="MFC4716250.1"/>
    <property type="molecule type" value="Genomic_DNA"/>
</dbReference>
<dbReference type="PANTHER" id="PTHR30213:SF0">
    <property type="entry name" value="UPF0761 MEMBRANE PROTEIN YIHY"/>
    <property type="match status" value="1"/>
</dbReference>
<evidence type="ECO:0000256" key="7">
    <source>
        <dbReference type="SAM" id="Phobius"/>
    </source>
</evidence>
<evidence type="ECO:0000256" key="1">
    <source>
        <dbReference type="ARBA" id="ARBA00004651"/>
    </source>
</evidence>
<dbReference type="Pfam" id="PF03631">
    <property type="entry name" value="Virul_fac_BrkB"/>
    <property type="match status" value="1"/>
</dbReference>
<feature type="region of interest" description="Disordered" evidence="6">
    <location>
        <begin position="1"/>
        <end position="48"/>
    </location>
</feature>
<reference evidence="9" key="1">
    <citation type="journal article" date="2019" name="Int. J. Syst. Evol. Microbiol.">
        <title>The Global Catalogue of Microorganisms (GCM) 10K type strain sequencing project: providing services to taxonomists for standard genome sequencing and annotation.</title>
        <authorList>
            <consortium name="The Broad Institute Genomics Platform"/>
            <consortium name="The Broad Institute Genome Sequencing Center for Infectious Disease"/>
            <person name="Wu L."/>
            <person name="Ma J."/>
        </authorList>
    </citation>
    <scope>NUCLEOTIDE SEQUENCE [LARGE SCALE GENOMIC DNA]</scope>
    <source>
        <strain evidence="9">CGMCC 1.12849</strain>
    </source>
</reference>
<dbReference type="Proteomes" id="UP001595884">
    <property type="component" value="Unassembled WGS sequence"/>
</dbReference>
<feature type="transmembrane region" description="Helical" evidence="7">
    <location>
        <begin position="139"/>
        <end position="160"/>
    </location>
</feature>
<keyword evidence="5 7" id="KW-0472">Membrane</keyword>
<feature type="transmembrane region" description="Helical" evidence="7">
    <location>
        <begin position="76"/>
        <end position="98"/>
    </location>
</feature>
<feature type="transmembrane region" description="Helical" evidence="7">
    <location>
        <begin position="181"/>
        <end position="206"/>
    </location>
</feature>
<proteinExistence type="predicted"/>
<keyword evidence="4 7" id="KW-1133">Transmembrane helix</keyword>
<dbReference type="InterPro" id="IPR017039">
    <property type="entry name" value="Virul_fac_BrkB"/>
</dbReference>
<feature type="transmembrane region" description="Helical" evidence="7">
    <location>
        <begin position="292"/>
        <end position="316"/>
    </location>
</feature>